<evidence type="ECO:0000313" key="2">
    <source>
        <dbReference type="EMBL" id="VAX25312.1"/>
    </source>
</evidence>
<feature type="non-terminal residue" evidence="2">
    <location>
        <position position="1"/>
    </location>
</feature>
<reference evidence="2" key="1">
    <citation type="submission" date="2018-06" db="EMBL/GenBank/DDBJ databases">
        <authorList>
            <person name="Zhirakovskaya E."/>
        </authorList>
    </citation>
    <scope>NUCLEOTIDE SEQUENCE</scope>
</reference>
<proteinExistence type="predicted"/>
<dbReference type="InterPro" id="IPR045584">
    <property type="entry name" value="Pilin-like"/>
</dbReference>
<dbReference type="SUPFAM" id="SSF54523">
    <property type="entry name" value="Pili subunits"/>
    <property type="match status" value="1"/>
</dbReference>
<feature type="transmembrane region" description="Helical" evidence="1">
    <location>
        <begin position="26"/>
        <end position="46"/>
    </location>
</feature>
<dbReference type="AlphaFoldDB" id="A0A3B1CAU9"/>
<dbReference type="Gene3D" id="3.30.700.10">
    <property type="entry name" value="Glycoprotein, Type 4 Pilin"/>
    <property type="match status" value="1"/>
</dbReference>
<gene>
    <name evidence="2" type="ORF">MNBD_NITROSPINAE03-38</name>
</gene>
<evidence type="ECO:0000256" key="1">
    <source>
        <dbReference type="SAM" id="Phobius"/>
    </source>
</evidence>
<accession>A0A3B1CAU9</accession>
<organism evidence="2">
    <name type="scientific">hydrothermal vent metagenome</name>
    <dbReference type="NCBI Taxonomy" id="652676"/>
    <lineage>
        <taxon>unclassified sequences</taxon>
        <taxon>metagenomes</taxon>
        <taxon>ecological metagenomes</taxon>
    </lineage>
</organism>
<keyword evidence="1" id="KW-0472">Membrane</keyword>
<sequence length="145" mass="15714">SLLSLAVLKPSTKKEKASLSADHTGAASQMITVAILLAVIAGGLFWQVSSRAKALAIKNAGDKIVKTAYAKEGLKKIRRAMQIYISLTGAPPTKPEDLIKQGVIEPSGLVDPWNNRYQIKFQKGNFTLFSNGPDINLTNDNVYFP</sequence>
<protein>
    <recommendedName>
        <fullName evidence="3">Type II secretion system protein GspG C-terminal domain-containing protein</fullName>
    </recommendedName>
</protein>
<keyword evidence="1" id="KW-1133">Transmembrane helix</keyword>
<name>A0A3B1CAU9_9ZZZZ</name>
<dbReference type="EMBL" id="UOGB01000326">
    <property type="protein sequence ID" value="VAX25312.1"/>
    <property type="molecule type" value="Genomic_DNA"/>
</dbReference>
<keyword evidence="1" id="KW-0812">Transmembrane</keyword>
<evidence type="ECO:0008006" key="3">
    <source>
        <dbReference type="Google" id="ProtNLM"/>
    </source>
</evidence>